<dbReference type="AlphaFoldDB" id="A0A0G3FZI5"/>
<accession>A0A0G3FZI5</accession>
<name>A0A0G3FZI5_9GAMM</name>
<dbReference type="EMBL" id="CP011367">
    <property type="protein sequence ID" value="AKJ94353.1"/>
    <property type="molecule type" value="Genomic_DNA"/>
</dbReference>
<dbReference type="Proteomes" id="UP000064201">
    <property type="component" value="Chromosome"/>
</dbReference>
<dbReference type="PATRIC" id="fig|106634.4.peg.551"/>
<dbReference type="RefSeq" id="WP_024326553.1">
    <property type="nucleotide sequence ID" value="NZ_CP011367.1"/>
</dbReference>
<dbReference type="STRING" id="106634.TVD_02725"/>
<dbReference type="KEGG" id="tvr:TVD_02725"/>
<protein>
    <recommendedName>
        <fullName evidence="3">DUF3634 domain-containing protein</fullName>
    </recommendedName>
</protein>
<keyword evidence="2" id="KW-1185">Reference proteome</keyword>
<dbReference type="InterPro" id="IPR022090">
    <property type="entry name" value="DUF3634"/>
</dbReference>
<proteinExistence type="predicted"/>
<evidence type="ECO:0000313" key="1">
    <source>
        <dbReference type="EMBL" id="AKJ94353.1"/>
    </source>
</evidence>
<reference evidence="1 2" key="1">
    <citation type="submission" date="2015-04" db="EMBL/GenBank/DDBJ databases">
        <title>Complete Sequence for the Genome of the Thioalkalivibrio versutus D301.</title>
        <authorList>
            <person name="Mu T."/>
            <person name="Zhou J."/>
            <person name="Xu X."/>
        </authorList>
    </citation>
    <scope>NUCLEOTIDE SEQUENCE [LARGE SCALE GENOMIC DNA]</scope>
    <source>
        <strain evidence="1 2">D301</strain>
    </source>
</reference>
<organism evidence="1 2">
    <name type="scientific">Thioalkalivibrio versutus</name>
    <dbReference type="NCBI Taxonomy" id="106634"/>
    <lineage>
        <taxon>Bacteria</taxon>
        <taxon>Pseudomonadati</taxon>
        <taxon>Pseudomonadota</taxon>
        <taxon>Gammaproteobacteria</taxon>
        <taxon>Chromatiales</taxon>
        <taxon>Ectothiorhodospiraceae</taxon>
        <taxon>Thioalkalivibrio</taxon>
    </lineage>
</organism>
<evidence type="ECO:0008006" key="3">
    <source>
        <dbReference type="Google" id="ProtNLM"/>
    </source>
</evidence>
<sequence>MLISLLLMIALLLVAGALLIWQVSIIFSIEIEDGHPRVRRGDPPKTFQHTVRDVARRYAIQKGRLTAIRRQEGLRLRGSSSIPKEAHAELQAALQRIKVGQKRRKKRR</sequence>
<dbReference type="OrthoDB" id="5787254at2"/>
<evidence type="ECO:0000313" key="2">
    <source>
        <dbReference type="Proteomes" id="UP000064201"/>
    </source>
</evidence>
<dbReference type="Pfam" id="PF12321">
    <property type="entry name" value="DUF3634"/>
    <property type="match status" value="1"/>
</dbReference>
<gene>
    <name evidence="1" type="ORF">TVD_02725</name>
</gene>